<keyword evidence="4 5" id="KW-0472">Membrane</keyword>
<evidence type="ECO:0000256" key="2">
    <source>
        <dbReference type="ARBA" id="ARBA00022692"/>
    </source>
</evidence>
<feature type="domain" description="EamA" evidence="6">
    <location>
        <begin position="141"/>
        <end position="272"/>
    </location>
</feature>
<evidence type="ECO:0000256" key="5">
    <source>
        <dbReference type="SAM" id="Phobius"/>
    </source>
</evidence>
<keyword evidence="3 5" id="KW-1133">Transmembrane helix</keyword>
<feature type="transmembrane region" description="Helical" evidence="5">
    <location>
        <begin position="172"/>
        <end position="190"/>
    </location>
</feature>
<comment type="subcellular location">
    <subcellularLocation>
        <location evidence="1">Membrane</location>
        <topology evidence="1">Multi-pass membrane protein</topology>
    </subcellularLocation>
</comment>
<feature type="transmembrane region" description="Helical" evidence="5">
    <location>
        <begin position="114"/>
        <end position="135"/>
    </location>
</feature>
<accession>A0A7Z7HQE4</accession>
<sequence length="300" mass="32390">MPTLWMIAASLLFACMGVCVKLGAARFAAAELVFYRGFIALLLIYGYVRFHGLRVATPNWRMHLTRSISGLVALVMYFVAIGMIPLATAVTLNYTSPLFLAVLLAVWQRERVGLPLVLAVLAGFLGVVLLLRPAWHAEQMLGGLFGLGSGIISSIAYLHVRKLGEVGEPEWRTVFWFSLISTVAGLPWVLSANPFHAVDGPGWLLLLGVGGFGAAAQLCMTRAYKHGKTMVVASFAYTTVVFSSLFGYWLWGEELQPIALAGIGLIVASGLLATSFSQIVTAVRDSVIVKPASSVEKNRT</sequence>
<evidence type="ECO:0000313" key="7">
    <source>
        <dbReference type="EMBL" id="SMB24919.1"/>
    </source>
</evidence>
<dbReference type="PANTHER" id="PTHR22911">
    <property type="entry name" value="ACYL-MALONYL CONDENSING ENZYME-RELATED"/>
    <property type="match status" value="1"/>
</dbReference>
<gene>
    <name evidence="7" type="ORF">SDENCHOL_11169</name>
</gene>
<name>A0A7Z7HQE4_9PROT</name>
<dbReference type="Pfam" id="PF00892">
    <property type="entry name" value="EamA"/>
    <property type="match status" value="2"/>
</dbReference>
<dbReference type="InterPro" id="IPR000620">
    <property type="entry name" value="EamA_dom"/>
</dbReference>
<feature type="transmembrane region" description="Helical" evidence="5">
    <location>
        <begin position="202"/>
        <end position="219"/>
    </location>
</feature>
<proteinExistence type="predicted"/>
<feature type="transmembrane region" description="Helical" evidence="5">
    <location>
        <begin position="257"/>
        <end position="276"/>
    </location>
</feature>
<feature type="transmembrane region" description="Helical" evidence="5">
    <location>
        <begin position="231"/>
        <end position="251"/>
    </location>
</feature>
<evidence type="ECO:0000256" key="3">
    <source>
        <dbReference type="ARBA" id="ARBA00022989"/>
    </source>
</evidence>
<evidence type="ECO:0000313" key="8">
    <source>
        <dbReference type="Proteomes" id="UP000242886"/>
    </source>
</evidence>
<feature type="domain" description="EamA" evidence="6">
    <location>
        <begin position="4"/>
        <end position="131"/>
    </location>
</feature>
<dbReference type="PANTHER" id="PTHR22911:SF6">
    <property type="entry name" value="SOLUTE CARRIER FAMILY 35 MEMBER G1"/>
    <property type="match status" value="1"/>
</dbReference>
<dbReference type="AlphaFoldDB" id="A0A7Z7HQE4"/>
<dbReference type="EMBL" id="LT837803">
    <property type="protein sequence ID" value="SMB24919.1"/>
    <property type="molecule type" value="Genomic_DNA"/>
</dbReference>
<dbReference type="SUPFAM" id="SSF103481">
    <property type="entry name" value="Multidrug resistance efflux transporter EmrE"/>
    <property type="match status" value="2"/>
</dbReference>
<protein>
    <recommendedName>
        <fullName evidence="6">EamA domain-containing protein</fullName>
    </recommendedName>
</protein>
<feature type="transmembrane region" description="Helical" evidence="5">
    <location>
        <begin position="27"/>
        <end position="48"/>
    </location>
</feature>
<evidence type="ECO:0000259" key="6">
    <source>
        <dbReference type="Pfam" id="PF00892"/>
    </source>
</evidence>
<dbReference type="RefSeq" id="WP_154716387.1">
    <property type="nucleotide sequence ID" value="NZ_LT837803.1"/>
</dbReference>
<dbReference type="Gene3D" id="1.10.3730.20">
    <property type="match status" value="1"/>
</dbReference>
<organism evidence="7 8">
    <name type="scientific">Sterolibacterium denitrificans</name>
    <dbReference type="NCBI Taxonomy" id="157592"/>
    <lineage>
        <taxon>Bacteria</taxon>
        <taxon>Pseudomonadati</taxon>
        <taxon>Pseudomonadota</taxon>
        <taxon>Betaproteobacteria</taxon>
        <taxon>Nitrosomonadales</taxon>
        <taxon>Sterolibacteriaceae</taxon>
        <taxon>Sterolibacterium</taxon>
    </lineage>
</organism>
<feature type="transmembrane region" description="Helical" evidence="5">
    <location>
        <begin position="68"/>
        <end position="85"/>
    </location>
</feature>
<keyword evidence="8" id="KW-1185">Reference proteome</keyword>
<feature type="transmembrane region" description="Helical" evidence="5">
    <location>
        <begin position="141"/>
        <end position="160"/>
    </location>
</feature>
<evidence type="ECO:0000256" key="4">
    <source>
        <dbReference type="ARBA" id="ARBA00023136"/>
    </source>
</evidence>
<reference evidence="7" key="1">
    <citation type="submission" date="2017-03" db="EMBL/GenBank/DDBJ databases">
        <authorList>
            <consortium name="AG Boll"/>
        </authorList>
    </citation>
    <scope>NUCLEOTIDE SEQUENCE [LARGE SCALE GENOMIC DNA]</scope>
    <source>
        <strain evidence="7">Chol</strain>
    </source>
</reference>
<dbReference type="InterPro" id="IPR037185">
    <property type="entry name" value="EmrE-like"/>
</dbReference>
<evidence type="ECO:0000256" key="1">
    <source>
        <dbReference type="ARBA" id="ARBA00004141"/>
    </source>
</evidence>
<dbReference type="GO" id="GO:0016020">
    <property type="term" value="C:membrane"/>
    <property type="evidence" value="ECO:0007669"/>
    <property type="project" value="UniProtKB-SubCell"/>
</dbReference>
<dbReference type="Proteomes" id="UP000242886">
    <property type="component" value="Chromosome SDENCHOL"/>
</dbReference>
<keyword evidence="2 5" id="KW-0812">Transmembrane</keyword>